<gene>
    <name evidence="3" type="primary">LOC105141734</name>
</gene>
<dbReference type="Proteomes" id="UP000694918">
    <property type="component" value="Unplaced"/>
</dbReference>
<feature type="compositionally biased region" description="Basic and acidic residues" evidence="1">
    <location>
        <begin position="108"/>
        <end position="118"/>
    </location>
</feature>
<feature type="region of interest" description="Disordered" evidence="1">
    <location>
        <begin position="15"/>
        <end position="309"/>
    </location>
</feature>
<feature type="compositionally biased region" description="Acidic residues" evidence="1">
    <location>
        <begin position="292"/>
        <end position="309"/>
    </location>
</feature>
<evidence type="ECO:0000313" key="2">
    <source>
        <dbReference type="Proteomes" id="UP000694918"/>
    </source>
</evidence>
<feature type="compositionally biased region" description="Basic residues" evidence="1">
    <location>
        <begin position="80"/>
        <end position="91"/>
    </location>
</feature>
<sequence length="309" mass="33401">MQLDVLDKYDAEAEEARKKLKGDANGEAGFKVSKQAPKNPRKYTKKAINEEVSVETMGKPSSSAMETGQQAENAAEVVKPKGRAGSRKAPAKKQEKPSPSSDEDDEIESLKDRLKAYRLDSSPEQSADMETDVLRVPAGRNAARKKPLAAVSVISDSEDEPDLDDDFDVQVKAVPETKKKGGRKAAAANDKAAKPPAATKRRGPVSKQSQGLGQQLLTEMLKPAEESGISPEKKVRKMRASPFNKKSGSLLGGIETMPASSTSENADVIDVPAKARPQRANRKQTRYVLSDSESEDSDFEQASEDSDSD</sequence>
<evidence type="ECO:0000256" key="1">
    <source>
        <dbReference type="SAM" id="MobiDB-lite"/>
    </source>
</evidence>
<dbReference type="KEGG" id="peu:105141734"/>
<feature type="compositionally biased region" description="Basic residues" evidence="1">
    <location>
        <begin position="276"/>
        <end position="285"/>
    </location>
</feature>
<dbReference type="GeneID" id="105141734"/>
<dbReference type="RefSeq" id="XP_011047368.1">
    <property type="nucleotide sequence ID" value="XM_011049066.1"/>
</dbReference>
<keyword evidence="2" id="KW-1185">Reference proteome</keyword>
<feature type="compositionally biased region" description="Basic and acidic residues" evidence="1">
    <location>
        <begin position="15"/>
        <end position="24"/>
    </location>
</feature>
<accession>A0AAJ6VGI0</accession>
<proteinExistence type="predicted"/>
<feature type="compositionally biased region" description="Polar residues" evidence="1">
    <location>
        <begin position="59"/>
        <end position="72"/>
    </location>
</feature>
<reference evidence="3" key="1">
    <citation type="submission" date="2025-08" db="UniProtKB">
        <authorList>
            <consortium name="RefSeq"/>
        </authorList>
    </citation>
    <scope>IDENTIFICATION</scope>
</reference>
<feature type="compositionally biased region" description="Acidic residues" evidence="1">
    <location>
        <begin position="156"/>
        <end position="168"/>
    </location>
</feature>
<protein>
    <submittedName>
        <fullName evidence="3">DNA topoisomerase 2-like</fullName>
    </submittedName>
</protein>
<dbReference type="AlphaFoldDB" id="A0AAJ6VGI0"/>
<organism evidence="2 3">
    <name type="scientific">Populus euphratica</name>
    <name type="common">Euphrates poplar</name>
    <dbReference type="NCBI Taxonomy" id="75702"/>
    <lineage>
        <taxon>Eukaryota</taxon>
        <taxon>Viridiplantae</taxon>
        <taxon>Streptophyta</taxon>
        <taxon>Embryophyta</taxon>
        <taxon>Tracheophyta</taxon>
        <taxon>Spermatophyta</taxon>
        <taxon>Magnoliopsida</taxon>
        <taxon>eudicotyledons</taxon>
        <taxon>Gunneridae</taxon>
        <taxon>Pentapetalae</taxon>
        <taxon>rosids</taxon>
        <taxon>fabids</taxon>
        <taxon>Malpighiales</taxon>
        <taxon>Salicaceae</taxon>
        <taxon>Saliceae</taxon>
        <taxon>Populus</taxon>
    </lineage>
</organism>
<name>A0AAJ6VGI0_POPEU</name>
<evidence type="ECO:0000313" key="3">
    <source>
        <dbReference type="RefSeq" id="XP_011047368.1"/>
    </source>
</evidence>
<feature type="compositionally biased region" description="Low complexity" evidence="1">
    <location>
        <begin position="184"/>
        <end position="198"/>
    </location>
</feature>